<protein>
    <submittedName>
        <fullName evidence="2">Uncharacterized protein</fullName>
    </submittedName>
</protein>
<accession>A0A382R5U5</accession>
<feature type="compositionally biased region" description="Basic and acidic residues" evidence="1">
    <location>
        <begin position="93"/>
        <end position="104"/>
    </location>
</feature>
<evidence type="ECO:0000256" key="1">
    <source>
        <dbReference type="SAM" id="MobiDB-lite"/>
    </source>
</evidence>
<dbReference type="EMBL" id="UINC01119351">
    <property type="protein sequence ID" value="SVC93113.1"/>
    <property type="molecule type" value="Genomic_DNA"/>
</dbReference>
<sequence length="235" mass="26281">MTSYRKTMGEVYRSMYIVEDNMDQMRKAAKGAMQTIKFKDGKLKVDSFTASAIMGVYDKVNSKNKSSMENMINSGTKAQIMKLQSLAMKSIKSENDPTVDEHVNGKPHPHPHEDEEEGELATTDEGPNKAVQTVIVMRHKDNKNLSVSVLPSAKNIKAQEKKGMRIAYALVPRPSGASSKEVKDPKEIMKLIKGGDKLNIGEDYVLTVKDKEVNRYKSEKDARKAFHDLVQNHGP</sequence>
<evidence type="ECO:0000313" key="2">
    <source>
        <dbReference type="EMBL" id="SVC93113.1"/>
    </source>
</evidence>
<feature type="region of interest" description="Disordered" evidence="1">
    <location>
        <begin position="93"/>
        <end position="126"/>
    </location>
</feature>
<name>A0A382R5U5_9ZZZZ</name>
<reference evidence="2" key="1">
    <citation type="submission" date="2018-05" db="EMBL/GenBank/DDBJ databases">
        <authorList>
            <person name="Lanie J.A."/>
            <person name="Ng W.-L."/>
            <person name="Kazmierczak K.M."/>
            <person name="Andrzejewski T.M."/>
            <person name="Davidsen T.M."/>
            <person name="Wayne K.J."/>
            <person name="Tettelin H."/>
            <person name="Glass J.I."/>
            <person name="Rusch D."/>
            <person name="Podicherti R."/>
            <person name="Tsui H.-C.T."/>
            <person name="Winkler M.E."/>
        </authorList>
    </citation>
    <scope>NUCLEOTIDE SEQUENCE</scope>
</reference>
<dbReference type="AlphaFoldDB" id="A0A382R5U5"/>
<organism evidence="2">
    <name type="scientific">marine metagenome</name>
    <dbReference type="NCBI Taxonomy" id="408172"/>
    <lineage>
        <taxon>unclassified sequences</taxon>
        <taxon>metagenomes</taxon>
        <taxon>ecological metagenomes</taxon>
    </lineage>
</organism>
<feature type="non-terminal residue" evidence="2">
    <location>
        <position position="235"/>
    </location>
</feature>
<proteinExistence type="predicted"/>
<gene>
    <name evidence="2" type="ORF">METZ01_LOCUS345967</name>
</gene>